<dbReference type="SUPFAM" id="SSF49785">
    <property type="entry name" value="Galactose-binding domain-like"/>
    <property type="match status" value="1"/>
</dbReference>
<dbReference type="InterPro" id="IPR003476">
    <property type="entry name" value="Glyco_hydro_42"/>
</dbReference>
<protein>
    <recommendedName>
        <fullName evidence="7">Glycoside hydrolase family 42 N-terminal domain-containing protein</fullName>
    </recommendedName>
</protein>
<evidence type="ECO:0000259" key="7">
    <source>
        <dbReference type="Pfam" id="PF02449"/>
    </source>
</evidence>
<keyword evidence="6" id="KW-0732">Signal</keyword>
<sequence length="792" mass="88515">MVKNVFLWFMVLCLSLVCAEGTGSEKEPGLPLKFIRAENLVRNPDFEEGEELPASWNWGISRNAKATCGMDNGVYYSGKRAVRLASASDFGPHVYGGLQQDIPVEPNTGYILSIRAKAESQENAWFGGGPGWAVRKGFPSGSFDWTRFELEFRTGKETAWPLRIDVDGITKGLWIDEVRLARSGEGDIADISYRARPFSGPAADKSSLKINKNEFLIGESLEAEFCLLSAKDLGEAELEFGILDKEGKKYAEFPAQEIEIKKGENITTLQLNTKNISAGAYRFSAGAPGKKKEEVFFTVYSAEQAKDKLLARISGLEENNNALKVLAQDLENKGIDCSYQKVAVTVAENFLKYVSQDLTKREIKRAQDAVDEIDTMLKETKKDLDGIAAGGRKVLEVPRYVPTSSIKIEGPCFIAATKTLSGRAETRPVFFTGYGAFGQVRADIEKFPGYGINIIQIEFGPNSVFPSEGKVSDAAVKDFLKVADRAQANNVAINLLLSPHYFPEWVKNKYPHLKSCSGGFLQYCIDAPESRRVLEDFIRFVIPMVKDHPALHSVCLSNEPVYTESRECEFTKNMWREWLQKKHGSIGTLNKNYGTSYSSFDDVPAQGSNVKEKPVYYDWAVFNAERFAGWHKFMADIIHEVAPDLPVHAKIMMWCPVADRGTTGWGIDPELFGELSQINGNDCCKWFARDGEYCSGWQIENMAYDLQRSVADKPVFNSENHLIMDRDFGYIPPAHVRNVLWQGAIHGQGATTIWVWERTYCYQRGKPGCGTASGCPDRDHKRGFFGIHHSSI</sequence>
<evidence type="ECO:0000313" key="8">
    <source>
        <dbReference type="EMBL" id="PIZ17489.1"/>
    </source>
</evidence>
<keyword evidence="5" id="KW-0175">Coiled coil</keyword>
<dbReference type="GO" id="GO:0046872">
    <property type="term" value="F:metal ion binding"/>
    <property type="evidence" value="ECO:0007669"/>
    <property type="project" value="UniProtKB-KW"/>
</dbReference>
<dbReference type="GO" id="GO:0005975">
    <property type="term" value="P:carbohydrate metabolic process"/>
    <property type="evidence" value="ECO:0007669"/>
    <property type="project" value="InterPro"/>
</dbReference>
<dbReference type="InterPro" id="IPR017853">
    <property type="entry name" value="GH"/>
</dbReference>
<keyword evidence="2" id="KW-0378">Hydrolase</keyword>
<dbReference type="GO" id="GO:0004565">
    <property type="term" value="F:beta-galactosidase activity"/>
    <property type="evidence" value="ECO:0007669"/>
    <property type="project" value="InterPro"/>
</dbReference>
<reference evidence="9" key="1">
    <citation type="submission" date="2017-09" db="EMBL/GenBank/DDBJ databases">
        <title>Depth-based differentiation of microbial function through sediment-hosted aquifers and enrichment of novel symbionts in the deep terrestrial subsurface.</title>
        <authorList>
            <person name="Probst A.J."/>
            <person name="Ladd B."/>
            <person name="Jarett J.K."/>
            <person name="Geller-Mcgrath D.E."/>
            <person name="Sieber C.M.K."/>
            <person name="Emerson J.B."/>
            <person name="Anantharaman K."/>
            <person name="Thomas B.C."/>
            <person name="Malmstrom R."/>
            <person name="Stieglmeier M."/>
            <person name="Klingl A."/>
            <person name="Woyke T."/>
            <person name="Ryan C.M."/>
            <person name="Banfield J.F."/>
        </authorList>
    </citation>
    <scope>NUCLEOTIDE SEQUENCE [LARGE SCALE GENOMIC DNA]</scope>
</reference>
<dbReference type="PANTHER" id="PTHR36447">
    <property type="entry name" value="BETA-GALACTOSIDASE GANA"/>
    <property type="match status" value="1"/>
</dbReference>
<feature type="signal peptide" evidence="6">
    <location>
        <begin position="1"/>
        <end position="19"/>
    </location>
</feature>
<accession>A0A2M7SDC3</accession>
<feature type="coiled-coil region" evidence="5">
    <location>
        <begin position="299"/>
        <end position="333"/>
    </location>
</feature>
<proteinExistence type="predicted"/>
<evidence type="ECO:0000256" key="2">
    <source>
        <dbReference type="ARBA" id="ARBA00022801"/>
    </source>
</evidence>
<evidence type="ECO:0000256" key="1">
    <source>
        <dbReference type="ARBA" id="ARBA00022723"/>
    </source>
</evidence>
<organism evidence="8 9">
    <name type="scientific">Candidatus Desantisbacteria bacterium CG_4_10_14_0_8_um_filter_48_22</name>
    <dbReference type="NCBI Taxonomy" id="1974543"/>
    <lineage>
        <taxon>Bacteria</taxon>
        <taxon>Candidatus Desantisiibacteriota</taxon>
    </lineage>
</organism>
<dbReference type="SUPFAM" id="SSF51445">
    <property type="entry name" value="(Trans)glycosidases"/>
    <property type="match status" value="1"/>
</dbReference>
<dbReference type="Proteomes" id="UP000229307">
    <property type="component" value="Unassembled WGS sequence"/>
</dbReference>
<evidence type="ECO:0000256" key="6">
    <source>
        <dbReference type="SAM" id="SignalP"/>
    </source>
</evidence>
<dbReference type="GO" id="GO:0009341">
    <property type="term" value="C:beta-galactosidase complex"/>
    <property type="evidence" value="ECO:0007669"/>
    <property type="project" value="InterPro"/>
</dbReference>
<keyword evidence="1" id="KW-0479">Metal-binding</keyword>
<dbReference type="InterPro" id="IPR008979">
    <property type="entry name" value="Galactose-bd-like_sf"/>
</dbReference>
<dbReference type="AlphaFoldDB" id="A0A2M7SDC3"/>
<evidence type="ECO:0000256" key="4">
    <source>
        <dbReference type="ARBA" id="ARBA00023295"/>
    </source>
</evidence>
<keyword evidence="3" id="KW-0862">Zinc</keyword>
<evidence type="ECO:0000256" key="5">
    <source>
        <dbReference type="SAM" id="Coils"/>
    </source>
</evidence>
<dbReference type="PANTHER" id="PTHR36447:SF2">
    <property type="entry name" value="BETA-GALACTOSIDASE YESZ"/>
    <property type="match status" value="1"/>
</dbReference>
<feature type="chain" id="PRO_5014876383" description="Glycoside hydrolase family 42 N-terminal domain-containing protein" evidence="6">
    <location>
        <begin position="20"/>
        <end position="792"/>
    </location>
</feature>
<keyword evidence="4" id="KW-0326">Glycosidase</keyword>
<evidence type="ECO:0000313" key="9">
    <source>
        <dbReference type="Proteomes" id="UP000229307"/>
    </source>
</evidence>
<name>A0A2M7SDC3_9BACT</name>
<gene>
    <name evidence="8" type="ORF">COY52_04415</name>
</gene>
<feature type="domain" description="Glycoside hydrolase family 42 N-terminal" evidence="7">
    <location>
        <begin position="440"/>
        <end position="654"/>
    </location>
</feature>
<dbReference type="InterPro" id="IPR013529">
    <property type="entry name" value="Glyco_hydro_42_N"/>
</dbReference>
<dbReference type="Gene3D" id="3.20.20.80">
    <property type="entry name" value="Glycosidases"/>
    <property type="match status" value="1"/>
</dbReference>
<evidence type="ECO:0000256" key="3">
    <source>
        <dbReference type="ARBA" id="ARBA00022833"/>
    </source>
</evidence>
<dbReference type="EMBL" id="PFMR01000112">
    <property type="protein sequence ID" value="PIZ17489.1"/>
    <property type="molecule type" value="Genomic_DNA"/>
</dbReference>
<comment type="caution">
    <text evidence="8">The sequence shown here is derived from an EMBL/GenBank/DDBJ whole genome shotgun (WGS) entry which is preliminary data.</text>
</comment>
<dbReference type="Pfam" id="PF02449">
    <property type="entry name" value="Glyco_hydro_42"/>
    <property type="match status" value="1"/>
</dbReference>
<dbReference type="Gene3D" id="2.60.120.260">
    <property type="entry name" value="Galactose-binding domain-like"/>
    <property type="match status" value="1"/>
</dbReference>